<dbReference type="Proteomes" id="UP000032611">
    <property type="component" value="Chromosome"/>
</dbReference>
<proteinExistence type="predicted"/>
<dbReference type="PATRIC" id="fig|1486262.3.peg.1600"/>
<dbReference type="HOGENOM" id="CLU_2554251_0_0_5"/>
<sequence length="82" mass="9570">MSHDHHSQFCIQTRIFHPIFKGMADRRCRLDLPRIIALHPWSDSNMRNLMIKLDLVCDKVANFLGPRTSLNQHVYNAPGFII</sequence>
<gene>
    <name evidence="1" type="ORF">TM49_07760</name>
</gene>
<organism evidence="1 2">
    <name type="scientific">Martelella endophytica</name>
    <dbReference type="NCBI Taxonomy" id="1486262"/>
    <lineage>
        <taxon>Bacteria</taxon>
        <taxon>Pseudomonadati</taxon>
        <taxon>Pseudomonadota</taxon>
        <taxon>Alphaproteobacteria</taxon>
        <taxon>Hyphomicrobiales</taxon>
        <taxon>Aurantimonadaceae</taxon>
        <taxon>Martelella</taxon>
    </lineage>
</organism>
<name>A0A0D5LNR9_MAREN</name>
<evidence type="ECO:0000313" key="2">
    <source>
        <dbReference type="Proteomes" id="UP000032611"/>
    </source>
</evidence>
<evidence type="ECO:0000313" key="1">
    <source>
        <dbReference type="EMBL" id="AJY45595.1"/>
    </source>
</evidence>
<dbReference type="EMBL" id="CP010803">
    <property type="protein sequence ID" value="AJY45595.1"/>
    <property type="molecule type" value="Genomic_DNA"/>
</dbReference>
<accession>A0A0D5LNR9</accession>
<protein>
    <submittedName>
        <fullName evidence="1">Uncharacterized protein</fullName>
    </submittedName>
</protein>
<dbReference type="AlphaFoldDB" id="A0A0D5LNR9"/>
<reference evidence="1 2" key="1">
    <citation type="journal article" date="2015" name="Genome Announc.">
        <title>Complete genome sequence of Martelella endophytica YC6887, which has antifungal activity associated with a halophyte.</title>
        <authorList>
            <person name="Khan A."/>
            <person name="Khan H."/>
            <person name="Chung E.J."/>
            <person name="Hossain M.T."/>
            <person name="Chung Y.R."/>
        </authorList>
    </citation>
    <scope>NUCLEOTIDE SEQUENCE [LARGE SCALE GENOMIC DNA]</scope>
    <source>
        <strain evidence="1">YC6887</strain>
    </source>
</reference>
<dbReference type="KEGG" id="mey:TM49_07760"/>
<keyword evidence="2" id="KW-1185">Reference proteome</keyword>